<dbReference type="Proteomes" id="UP000002945">
    <property type="component" value="Unassembled WGS sequence"/>
</dbReference>
<name>A9DNP0_9FLAO</name>
<dbReference type="OrthoDB" id="1391570at2"/>
<feature type="domain" description="LamG-like jellyroll fold" evidence="3">
    <location>
        <begin position="55"/>
        <end position="189"/>
    </location>
</feature>
<gene>
    <name evidence="4" type="ORF">KAOT1_18792</name>
</gene>
<proteinExistence type="predicted"/>
<evidence type="ECO:0000256" key="2">
    <source>
        <dbReference type="ARBA" id="ARBA00023157"/>
    </source>
</evidence>
<keyword evidence="1" id="KW-0732">Signal</keyword>
<dbReference type="SUPFAM" id="SSF49899">
    <property type="entry name" value="Concanavalin A-like lectins/glucanases"/>
    <property type="match status" value="1"/>
</dbReference>
<dbReference type="InterPro" id="IPR006558">
    <property type="entry name" value="LamG-like"/>
</dbReference>
<dbReference type="GO" id="GO:0004553">
    <property type="term" value="F:hydrolase activity, hydrolyzing O-glycosyl compounds"/>
    <property type="evidence" value="ECO:0007669"/>
    <property type="project" value="UniProtKB-ARBA"/>
</dbReference>
<dbReference type="eggNOG" id="COG3291">
    <property type="taxonomic scope" value="Bacteria"/>
</dbReference>
<evidence type="ECO:0000259" key="3">
    <source>
        <dbReference type="SMART" id="SM00560"/>
    </source>
</evidence>
<evidence type="ECO:0000313" key="5">
    <source>
        <dbReference type="Proteomes" id="UP000002945"/>
    </source>
</evidence>
<protein>
    <recommendedName>
        <fullName evidence="3">LamG-like jellyroll fold domain-containing protein</fullName>
    </recommendedName>
</protein>
<dbReference type="STRING" id="391587.KAOT1_18792"/>
<accession>A9DNP0</accession>
<dbReference type="HOGENOM" id="CLU_810816_0_0_10"/>
<dbReference type="GO" id="GO:0005975">
    <property type="term" value="P:carbohydrate metabolic process"/>
    <property type="evidence" value="ECO:0007669"/>
    <property type="project" value="UniProtKB-ARBA"/>
</dbReference>
<keyword evidence="5" id="KW-1185">Reference proteome</keyword>
<evidence type="ECO:0000256" key="1">
    <source>
        <dbReference type="ARBA" id="ARBA00022729"/>
    </source>
</evidence>
<comment type="caution">
    <text evidence="4">The sequence shown here is derived from an EMBL/GenBank/DDBJ whole genome shotgun (WGS) entry which is preliminary data.</text>
</comment>
<dbReference type="SMART" id="SM00560">
    <property type="entry name" value="LamGL"/>
    <property type="match status" value="1"/>
</dbReference>
<dbReference type="Pfam" id="PF18962">
    <property type="entry name" value="Por_Secre_tail"/>
    <property type="match status" value="1"/>
</dbReference>
<organism evidence="4 5">
    <name type="scientific">Kordia algicida OT-1</name>
    <dbReference type="NCBI Taxonomy" id="391587"/>
    <lineage>
        <taxon>Bacteria</taxon>
        <taxon>Pseudomonadati</taxon>
        <taxon>Bacteroidota</taxon>
        <taxon>Flavobacteriia</taxon>
        <taxon>Flavobacteriales</taxon>
        <taxon>Flavobacteriaceae</taxon>
        <taxon>Kordia</taxon>
    </lineage>
</organism>
<dbReference type="AlphaFoldDB" id="A9DNP0"/>
<dbReference type="Gene3D" id="2.60.120.200">
    <property type="match status" value="1"/>
</dbReference>
<dbReference type="NCBIfam" id="TIGR04183">
    <property type="entry name" value="Por_Secre_tail"/>
    <property type="match status" value="1"/>
</dbReference>
<reference evidence="4 5" key="1">
    <citation type="journal article" date="2011" name="J. Bacteriol.">
        <title>Genome sequence of the algicidal bacterium Kordia algicida OT-1.</title>
        <authorList>
            <person name="Lee H.S."/>
            <person name="Kang S.G."/>
            <person name="Kwon K.K."/>
            <person name="Lee J.H."/>
            <person name="Kim S.J."/>
        </authorList>
    </citation>
    <scope>NUCLEOTIDE SEQUENCE [LARGE SCALE GENOMIC DNA]</scope>
    <source>
        <strain evidence="4 5">OT-1</strain>
    </source>
</reference>
<dbReference type="eggNOG" id="COG3391">
    <property type="taxonomic scope" value="Bacteria"/>
</dbReference>
<dbReference type="InterPro" id="IPR013320">
    <property type="entry name" value="ConA-like_dom_sf"/>
</dbReference>
<dbReference type="InterPro" id="IPR026444">
    <property type="entry name" value="Secre_tail"/>
</dbReference>
<dbReference type="EMBL" id="ABIB01000002">
    <property type="protein sequence ID" value="EDP97239.1"/>
    <property type="molecule type" value="Genomic_DNA"/>
</dbReference>
<sequence length="342" mass="38100">MKQQYIFLVAFLTVSIFGLNAQTLGYAMCFDGMNDFAPVYRTSETGIFGTNANNDDFTIEFWVKDNGNGGKHMYSKHYDSGTAKEGYFIEKSPSGTVTTGIADTTNNWTTVTGSRVINDGNWHHVAVTLEVVGKLRLYVDGVYQGQATGFTPVFGNTVDARLASSEYENTYFGGAFDEVKVWNTIRTVSEINTGRRMQLDTSALPSGLIQYFQCNEGIPNNDNWILYQLLDHTGNGRPGDLWNVSRWGSCSNWVDSVPDNTLSTATFETTNINVKLYPNPATNFIQISGLKTKQDYMIHNTLGAVLQRGTIESHQPIDVSTFSKGLYFLKFKNGESIKFVKK</sequence>
<dbReference type="RefSeq" id="WP_007096290.1">
    <property type="nucleotide sequence ID" value="NZ_CP142125.1"/>
</dbReference>
<evidence type="ECO:0000313" key="4">
    <source>
        <dbReference type="EMBL" id="EDP97239.1"/>
    </source>
</evidence>
<dbReference type="Pfam" id="PF13385">
    <property type="entry name" value="Laminin_G_3"/>
    <property type="match status" value="1"/>
</dbReference>
<keyword evidence="2" id="KW-1015">Disulfide bond</keyword>